<dbReference type="PROSITE" id="PS00761">
    <property type="entry name" value="SPASE_I_3"/>
    <property type="match status" value="1"/>
</dbReference>
<dbReference type="EC" id="3.4.21.89" evidence="4 7"/>
<evidence type="ECO:0000256" key="7">
    <source>
        <dbReference type="RuleBase" id="RU362042"/>
    </source>
</evidence>
<dbReference type="InterPro" id="IPR019758">
    <property type="entry name" value="Pept_S26A_signal_pept_1_CS"/>
</dbReference>
<feature type="active site" evidence="6">
    <location>
        <position position="58"/>
    </location>
</feature>
<keyword evidence="5 7" id="KW-0378">Hydrolase</keyword>
<evidence type="ECO:0000259" key="8">
    <source>
        <dbReference type="Pfam" id="PF10502"/>
    </source>
</evidence>
<name>A0A1G5EII4_9FIRM</name>
<dbReference type="EMBL" id="FMUR01000011">
    <property type="protein sequence ID" value="SCY26833.1"/>
    <property type="molecule type" value="Genomic_DNA"/>
</dbReference>
<feature type="domain" description="Peptidase S26" evidence="8">
    <location>
        <begin position="28"/>
        <end position="180"/>
    </location>
</feature>
<keyword evidence="7" id="KW-0645">Protease</keyword>
<dbReference type="GO" id="GO:0006465">
    <property type="term" value="P:signal peptide processing"/>
    <property type="evidence" value="ECO:0007669"/>
    <property type="project" value="InterPro"/>
</dbReference>
<comment type="similarity">
    <text evidence="3 7">Belongs to the peptidase S26 family.</text>
</comment>
<proteinExistence type="inferred from homology"/>
<keyword evidence="7" id="KW-0472">Membrane</keyword>
<dbReference type="InterPro" id="IPR019533">
    <property type="entry name" value="Peptidase_S26"/>
</dbReference>
<dbReference type="GO" id="GO:0005886">
    <property type="term" value="C:plasma membrane"/>
    <property type="evidence" value="ECO:0007669"/>
    <property type="project" value="UniProtKB-SubCell"/>
</dbReference>
<dbReference type="RefSeq" id="WP_074462535.1">
    <property type="nucleotide sequence ID" value="NZ_FMUR01000011.1"/>
</dbReference>
<evidence type="ECO:0000256" key="4">
    <source>
        <dbReference type="ARBA" id="ARBA00013208"/>
    </source>
</evidence>
<dbReference type="Gene3D" id="2.10.109.10">
    <property type="entry name" value="Umud Fragment, subunit A"/>
    <property type="match status" value="1"/>
</dbReference>
<protein>
    <recommendedName>
        <fullName evidence="4 7">Signal peptidase I</fullName>
        <ecNumber evidence="4 7">3.4.21.89</ecNumber>
    </recommendedName>
</protein>
<dbReference type="PANTHER" id="PTHR43390">
    <property type="entry name" value="SIGNAL PEPTIDASE I"/>
    <property type="match status" value="1"/>
</dbReference>
<dbReference type="NCBIfam" id="TIGR02227">
    <property type="entry name" value="sigpep_I_bact"/>
    <property type="match status" value="1"/>
</dbReference>
<dbReference type="PANTHER" id="PTHR43390:SF1">
    <property type="entry name" value="CHLOROPLAST PROCESSING PEPTIDASE"/>
    <property type="match status" value="1"/>
</dbReference>
<dbReference type="SUPFAM" id="SSF51306">
    <property type="entry name" value="LexA/Signal peptidase"/>
    <property type="match status" value="1"/>
</dbReference>
<dbReference type="CDD" id="cd06530">
    <property type="entry name" value="S26_SPase_I"/>
    <property type="match status" value="1"/>
</dbReference>
<dbReference type="Proteomes" id="UP000183047">
    <property type="component" value="Unassembled WGS sequence"/>
</dbReference>
<gene>
    <name evidence="9" type="ORF">SAMN02910451_01958</name>
</gene>
<dbReference type="GO" id="GO:0009003">
    <property type="term" value="F:signal peptidase activity"/>
    <property type="evidence" value="ECO:0007669"/>
    <property type="project" value="UniProtKB-EC"/>
</dbReference>
<reference evidence="10" key="1">
    <citation type="submission" date="2016-10" db="EMBL/GenBank/DDBJ databases">
        <authorList>
            <person name="Varghese N."/>
            <person name="Submissions S."/>
        </authorList>
    </citation>
    <scope>NUCLEOTIDE SEQUENCE [LARGE SCALE GENOMIC DNA]</scope>
    <source>
        <strain evidence="10">XBD2006</strain>
    </source>
</reference>
<evidence type="ECO:0000256" key="5">
    <source>
        <dbReference type="ARBA" id="ARBA00022801"/>
    </source>
</evidence>
<evidence type="ECO:0000313" key="9">
    <source>
        <dbReference type="EMBL" id="SCY26833.1"/>
    </source>
</evidence>
<sequence>MFKFRRKRTLSFYQKKRVITPKLLKEILSWIIITCVAILLAFIIVYFYGTRIGNVGDSMEETIANGQGILVNRTAYKVFRPKKNDVIVFLPNGNVNSHYYVKRVVATSGDRVQIIDGELYVNGEPRKDNYDKMENGGIANNEITLGSGEYFVLGDNRNGSEDSRSPNIGIVKDNMIVGKAWYKLRFGNRSGGFIN</sequence>
<dbReference type="InterPro" id="IPR036286">
    <property type="entry name" value="LexA/Signal_pep-like_sf"/>
</dbReference>
<dbReference type="OrthoDB" id="9802919at2"/>
<dbReference type="GO" id="GO:0004252">
    <property type="term" value="F:serine-type endopeptidase activity"/>
    <property type="evidence" value="ECO:0007669"/>
    <property type="project" value="InterPro"/>
</dbReference>
<evidence type="ECO:0000256" key="1">
    <source>
        <dbReference type="ARBA" id="ARBA00000677"/>
    </source>
</evidence>
<evidence type="ECO:0000256" key="2">
    <source>
        <dbReference type="ARBA" id="ARBA00004401"/>
    </source>
</evidence>
<feature type="active site" evidence="6">
    <location>
        <position position="102"/>
    </location>
</feature>
<dbReference type="InterPro" id="IPR000223">
    <property type="entry name" value="Pept_S26A_signal_pept_1"/>
</dbReference>
<dbReference type="AlphaFoldDB" id="A0A1G5EII4"/>
<comment type="catalytic activity">
    <reaction evidence="1 7">
        <text>Cleavage of hydrophobic, N-terminal signal or leader sequences from secreted and periplasmic proteins.</text>
        <dbReference type="EC" id="3.4.21.89"/>
    </reaction>
</comment>
<keyword evidence="10" id="KW-1185">Reference proteome</keyword>
<keyword evidence="7" id="KW-1133">Transmembrane helix</keyword>
<evidence type="ECO:0000313" key="10">
    <source>
        <dbReference type="Proteomes" id="UP000183047"/>
    </source>
</evidence>
<keyword evidence="7" id="KW-0812">Transmembrane</keyword>
<evidence type="ECO:0000256" key="6">
    <source>
        <dbReference type="PIRSR" id="PIRSR600223-1"/>
    </source>
</evidence>
<organism evidence="9 10">
    <name type="scientific">Butyrivibrio hungatei</name>
    <dbReference type="NCBI Taxonomy" id="185008"/>
    <lineage>
        <taxon>Bacteria</taxon>
        <taxon>Bacillati</taxon>
        <taxon>Bacillota</taxon>
        <taxon>Clostridia</taxon>
        <taxon>Lachnospirales</taxon>
        <taxon>Lachnospiraceae</taxon>
        <taxon>Butyrivibrio</taxon>
    </lineage>
</organism>
<feature type="transmembrane region" description="Helical" evidence="7">
    <location>
        <begin position="27"/>
        <end position="49"/>
    </location>
</feature>
<comment type="subcellular location">
    <subcellularLocation>
        <location evidence="2">Cell membrane</location>
        <topology evidence="2">Single-pass type II membrane protein</topology>
    </subcellularLocation>
    <subcellularLocation>
        <location evidence="7">Membrane</location>
        <topology evidence="7">Single-pass type II membrane protein</topology>
    </subcellularLocation>
</comment>
<accession>A0A1G5EII4</accession>
<dbReference type="Pfam" id="PF10502">
    <property type="entry name" value="Peptidase_S26"/>
    <property type="match status" value="1"/>
</dbReference>
<evidence type="ECO:0000256" key="3">
    <source>
        <dbReference type="ARBA" id="ARBA00009370"/>
    </source>
</evidence>
<dbReference type="PRINTS" id="PR00727">
    <property type="entry name" value="LEADERPTASE"/>
</dbReference>